<gene>
    <name evidence="8" type="ORF">BIN_B_02443</name>
</gene>
<organism evidence="8">
    <name type="scientific">Mycobacterium kansasii</name>
    <dbReference type="NCBI Taxonomy" id="1768"/>
    <lineage>
        <taxon>Bacteria</taxon>
        <taxon>Bacillati</taxon>
        <taxon>Actinomycetota</taxon>
        <taxon>Actinomycetes</taxon>
        <taxon>Mycobacteriales</taxon>
        <taxon>Mycobacteriaceae</taxon>
        <taxon>Mycobacterium</taxon>
    </lineage>
</organism>
<evidence type="ECO:0000256" key="1">
    <source>
        <dbReference type="ARBA" id="ARBA00004141"/>
    </source>
</evidence>
<dbReference type="GO" id="GO:0016020">
    <property type="term" value="C:membrane"/>
    <property type="evidence" value="ECO:0007669"/>
    <property type="project" value="UniProtKB-SubCell"/>
</dbReference>
<sequence>MSIPNQPRDPSSGPPWGEQPHGYGPPPNPHVPSQWGYPGQPQPANPAYPYPGFPGYHPAGNPYAPYGHDAASGVPLSDKSAVTAGLLQLFFGFLGIGRFYIGSIPIAVTQLSLGLLGIVLTMFCFVGFPILVGVVVWTFVDAIMMFTGSVTDEYGRKLR</sequence>
<dbReference type="InterPro" id="IPR007829">
    <property type="entry name" value="TM2"/>
</dbReference>
<evidence type="ECO:0000259" key="7">
    <source>
        <dbReference type="Pfam" id="PF05154"/>
    </source>
</evidence>
<evidence type="ECO:0000256" key="5">
    <source>
        <dbReference type="SAM" id="MobiDB-lite"/>
    </source>
</evidence>
<reference evidence="8" key="1">
    <citation type="submission" date="2019-05" db="EMBL/GenBank/DDBJ databases">
        <authorList>
            <person name="Naeem R."/>
            <person name="Antony C."/>
            <person name="Guan Q."/>
        </authorList>
    </citation>
    <scope>NUCLEOTIDE SEQUENCE</scope>
    <source>
        <strain evidence="8">3</strain>
    </source>
</reference>
<feature type="transmembrane region" description="Helical" evidence="6">
    <location>
        <begin position="81"/>
        <end position="101"/>
    </location>
</feature>
<name>A0A653ET04_MYCKA</name>
<feature type="region of interest" description="Disordered" evidence="5">
    <location>
        <begin position="1"/>
        <end position="43"/>
    </location>
</feature>
<keyword evidence="4 6" id="KW-0472">Membrane</keyword>
<feature type="domain" description="TM2" evidence="7">
    <location>
        <begin position="78"/>
        <end position="126"/>
    </location>
</feature>
<evidence type="ECO:0000256" key="6">
    <source>
        <dbReference type="SAM" id="Phobius"/>
    </source>
</evidence>
<evidence type="ECO:0000313" key="8">
    <source>
        <dbReference type="EMBL" id="VTP00463.1"/>
    </source>
</evidence>
<protein>
    <submittedName>
        <fullName evidence="8">TM2 domain protein</fullName>
    </submittedName>
</protein>
<comment type="subcellular location">
    <subcellularLocation>
        <location evidence="1">Membrane</location>
        <topology evidence="1">Multi-pass membrane protein</topology>
    </subcellularLocation>
</comment>
<evidence type="ECO:0000256" key="4">
    <source>
        <dbReference type="ARBA" id="ARBA00023136"/>
    </source>
</evidence>
<dbReference type="AlphaFoldDB" id="A0A653ET04"/>
<dbReference type="EMBL" id="LR589288">
    <property type="protein sequence ID" value="VTP00463.1"/>
    <property type="molecule type" value="Genomic_DNA"/>
</dbReference>
<keyword evidence="2 6" id="KW-0812">Transmembrane</keyword>
<dbReference type="Pfam" id="PF05154">
    <property type="entry name" value="TM2"/>
    <property type="match status" value="1"/>
</dbReference>
<evidence type="ECO:0000256" key="2">
    <source>
        <dbReference type="ARBA" id="ARBA00022692"/>
    </source>
</evidence>
<accession>A0A653ET04</accession>
<keyword evidence="3 6" id="KW-1133">Transmembrane helix</keyword>
<feature type="transmembrane region" description="Helical" evidence="6">
    <location>
        <begin position="113"/>
        <end position="140"/>
    </location>
</feature>
<proteinExistence type="predicted"/>
<evidence type="ECO:0000256" key="3">
    <source>
        <dbReference type="ARBA" id="ARBA00022989"/>
    </source>
</evidence>